<reference evidence="1 2" key="1">
    <citation type="submission" date="2014-12" db="EMBL/GenBank/DDBJ databases">
        <title>Draft genome sequences of 10 type strains of Lactococcus.</title>
        <authorList>
            <person name="Sun Z."/>
            <person name="Zhong Z."/>
            <person name="Liu W."/>
            <person name="Zhang W."/>
            <person name="Zhang H."/>
        </authorList>
    </citation>
    <scope>NUCLEOTIDE SEQUENCE [LARGE SCALE GENOMIC DNA]</scope>
    <source>
        <strain evidence="1 2">DSM 6634</strain>
    </source>
</reference>
<dbReference type="Proteomes" id="UP000218282">
    <property type="component" value="Unassembled WGS sequence"/>
</dbReference>
<evidence type="ECO:0000313" key="1">
    <source>
        <dbReference type="EMBL" id="PCS08061.1"/>
    </source>
</evidence>
<organism evidence="1 2">
    <name type="scientific">Pseudolactococcus piscium</name>
    <dbReference type="NCBI Taxonomy" id="1364"/>
    <lineage>
        <taxon>Bacteria</taxon>
        <taxon>Bacillati</taxon>
        <taxon>Bacillota</taxon>
        <taxon>Bacilli</taxon>
        <taxon>Lactobacillales</taxon>
        <taxon>Streptococcaceae</taxon>
        <taxon>Pseudolactococcus</taxon>
    </lineage>
</organism>
<comment type="caution">
    <text evidence="1">The sequence shown here is derived from an EMBL/GenBank/DDBJ whole genome shotgun (WGS) entry which is preliminary data.</text>
</comment>
<evidence type="ECO:0000313" key="2">
    <source>
        <dbReference type="Proteomes" id="UP000218282"/>
    </source>
</evidence>
<dbReference type="AlphaFoldDB" id="A0A2A5S3N6"/>
<dbReference type="EMBL" id="JXJW01000004">
    <property type="protein sequence ID" value="PCS08061.1"/>
    <property type="molecule type" value="Genomic_DNA"/>
</dbReference>
<keyword evidence="2" id="KW-1185">Reference proteome</keyword>
<sequence length="37" mass="4386">MTRIYRGQPFTDELNNAEIEAVSRNRNPSIFIFLQMI</sequence>
<accession>A0A2A5S3N6</accession>
<name>A0A2A5S3N6_9LACT</name>
<gene>
    <name evidence="1" type="ORF">RU86_GL001665</name>
</gene>
<protein>
    <submittedName>
        <fullName evidence="1">Uncharacterized protein</fullName>
    </submittedName>
</protein>
<proteinExistence type="predicted"/>